<evidence type="ECO:0000256" key="5">
    <source>
        <dbReference type="ARBA" id="ARBA00023180"/>
    </source>
</evidence>
<accession>A0A8B8AC99</accession>
<dbReference type="SUPFAM" id="SSF57302">
    <property type="entry name" value="Snake toxin-like"/>
    <property type="match status" value="1"/>
</dbReference>
<organism evidence="8 9">
    <name type="scientific">Crassostrea virginica</name>
    <name type="common">Eastern oyster</name>
    <dbReference type="NCBI Taxonomy" id="6565"/>
    <lineage>
        <taxon>Eukaryota</taxon>
        <taxon>Metazoa</taxon>
        <taxon>Spiralia</taxon>
        <taxon>Lophotrochozoa</taxon>
        <taxon>Mollusca</taxon>
        <taxon>Bivalvia</taxon>
        <taxon>Autobranchia</taxon>
        <taxon>Pteriomorphia</taxon>
        <taxon>Ostreida</taxon>
        <taxon>Ostreoidea</taxon>
        <taxon>Ostreidae</taxon>
        <taxon>Crassostrea</taxon>
    </lineage>
</organism>
<dbReference type="KEGG" id="cvn:111101099"/>
<dbReference type="AlphaFoldDB" id="A0A8B8AC99"/>
<dbReference type="InterPro" id="IPR001304">
    <property type="entry name" value="C-type_lectin-like"/>
</dbReference>
<dbReference type="RefSeq" id="XP_022289106.1">
    <property type="nucleotide sequence ID" value="XM_022433398.1"/>
</dbReference>
<dbReference type="PROSITE" id="PS50041">
    <property type="entry name" value="C_TYPE_LECTIN_2"/>
    <property type="match status" value="1"/>
</dbReference>
<dbReference type="InterPro" id="IPR016054">
    <property type="entry name" value="LY6_UPA_recep-like"/>
</dbReference>
<dbReference type="Gene3D" id="2.10.60.10">
    <property type="entry name" value="CD59"/>
    <property type="match status" value="2"/>
</dbReference>
<evidence type="ECO:0000256" key="2">
    <source>
        <dbReference type="ARBA" id="ARBA00022475"/>
    </source>
</evidence>
<dbReference type="InterPro" id="IPR045860">
    <property type="entry name" value="Snake_toxin-like_sf"/>
</dbReference>
<dbReference type="InterPro" id="IPR016186">
    <property type="entry name" value="C-type_lectin-like/link_sf"/>
</dbReference>
<keyword evidence="2" id="KW-1003">Cell membrane</keyword>
<dbReference type="Pfam" id="PF00087">
    <property type="entry name" value="Toxin_TOLIP"/>
    <property type="match status" value="1"/>
</dbReference>
<feature type="domain" description="C-type lectin" evidence="7">
    <location>
        <begin position="332"/>
        <end position="458"/>
    </location>
</feature>
<keyword evidence="4" id="KW-0472">Membrane</keyword>
<dbReference type="InterPro" id="IPR035076">
    <property type="entry name" value="Toxin/TOLIP"/>
</dbReference>
<evidence type="ECO:0000256" key="4">
    <source>
        <dbReference type="ARBA" id="ARBA00023136"/>
    </source>
</evidence>
<evidence type="ECO:0000256" key="6">
    <source>
        <dbReference type="SAM" id="SignalP"/>
    </source>
</evidence>
<dbReference type="Proteomes" id="UP000694844">
    <property type="component" value="Chromosome 6"/>
</dbReference>
<reference evidence="9" key="1">
    <citation type="submission" date="2025-08" db="UniProtKB">
        <authorList>
            <consortium name="RefSeq"/>
        </authorList>
    </citation>
    <scope>IDENTIFICATION</scope>
    <source>
        <tissue evidence="9">Whole sample</tissue>
    </source>
</reference>
<dbReference type="Gene3D" id="3.10.100.10">
    <property type="entry name" value="Mannose-Binding Protein A, subunit A"/>
    <property type="match status" value="1"/>
</dbReference>
<protein>
    <submittedName>
        <fullName evidence="9">Uncharacterized protein LOC111101099 isoform X1</fullName>
    </submittedName>
</protein>
<dbReference type="InterPro" id="IPR016187">
    <property type="entry name" value="CTDL_fold"/>
</dbReference>
<dbReference type="GeneID" id="111101099"/>
<evidence type="ECO:0000313" key="9">
    <source>
        <dbReference type="RefSeq" id="XP_022289106.1"/>
    </source>
</evidence>
<sequence length="464" mass="51393">MADVWRFTIGLLLLAVTCYACDDMDSSVCHRLATAKPDMCNDTCFASICQRFCGQCPLKCYNCNDIESSQQCNLTVECSSKDYQCISAASFTNDFREVFKLGCAPSSVCSHYGKRSIDKRAGTSCCNSDLCNHGSGNKRTQERKAVETVKRQVSSPVCDDADSLACTLLFTVNTHMCSDDCIANKICPRLCGKCTKCYECDHVTTTENCTESRVCDPGEVCFTVETLNFNLEHGYKLGCVHQKICDSLHAQASSIFGRRSNGDVELSLTGGCCHGELCNHHQLLPEPITSQRVTTTKPTTTTRPTTTKPTTTTQRNCHYYANGCTFHDAYVSHGECYHIEPTHMTWIQAKHFCESRCGHLASFSDLSVMGHVLTGVTRHQSSLSLGHITTHTQGELYVDAIDPGHNNQWFWESSLTPVASNFFHSISSHQLSYCAATTAAIQKLVAVDCNTRYYPLCQHKSHHN</sequence>
<evidence type="ECO:0000256" key="3">
    <source>
        <dbReference type="ARBA" id="ARBA00022729"/>
    </source>
</evidence>
<proteinExistence type="predicted"/>
<dbReference type="GO" id="GO:0005886">
    <property type="term" value="C:plasma membrane"/>
    <property type="evidence" value="ECO:0007669"/>
    <property type="project" value="UniProtKB-SubCell"/>
</dbReference>
<comment type="subcellular location">
    <subcellularLocation>
        <location evidence="1">Cell membrane</location>
    </subcellularLocation>
</comment>
<dbReference type="Pfam" id="PF00021">
    <property type="entry name" value="UPAR_LY6"/>
    <property type="match status" value="1"/>
</dbReference>
<gene>
    <name evidence="9" type="primary">LOC111101099</name>
</gene>
<feature type="signal peptide" evidence="6">
    <location>
        <begin position="1"/>
        <end position="20"/>
    </location>
</feature>
<dbReference type="SMART" id="SM00034">
    <property type="entry name" value="CLECT"/>
    <property type="match status" value="1"/>
</dbReference>
<dbReference type="OrthoDB" id="6100031at2759"/>
<dbReference type="SUPFAM" id="SSF56436">
    <property type="entry name" value="C-type lectin-like"/>
    <property type="match status" value="1"/>
</dbReference>
<dbReference type="SMART" id="SM00134">
    <property type="entry name" value="LU"/>
    <property type="match status" value="2"/>
</dbReference>
<evidence type="ECO:0000259" key="7">
    <source>
        <dbReference type="PROSITE" id="PS50041"/>
    </source>
</evidence>
<dbReference type="CDD" id="cd00037">
    <property type="entry name" value="CLECT"/>
    <property type="match status" value="1"/>
</dbReference>
<keyword evidence="8" id="KW-1185">Reference proteome</keyword>
<keyword evidence="5" id="KW-0325">Glycoprotein</keyword>
<dbReference type="Pfam" id="PF00059">
    <property type="entry name" value="Lectin_C"/>
    <property type="match status" value="1"/>
</dbReference>
<name>A0A8B8AC99_CRAVI</name>
<evidence type="ECO:0000256" key="1">
    <source>
        <dbReference type="ARBA" id="ARBA00004236"/>
    </source>
</evidence>
<evidence type="ECO:0000313" key="8">
    <source>
        <dbReference type="Proteomes" id="UP000694844"/>
    </source>
</evidence>
<keyword evidence="3 6" id="KW-0732">Signal</keyword>
<feature type="chain" id="PRO_5034708336" evidence="6">
    <location>
        <begin position="21"/>
        <end position="464"/>
    </location>
</feature>